<dbReference type="GO" id="GO:0016491">
    <property type="term" value="F:oxidoreductase activity"/>
    <property type="evidence" value="ECO:0007669"/>
    <property type="project" value="UniProtKB-KW"/>
</dbReference>
<dbReference type="PRINTS" id="PR00368">
    <property type="entry name" value="FADPNR"/>
</dbReference>
<keyword evidence="13" id="KW-1185">Reference proteome</keyword>
<sequence length="674" mass="72333">MAGQYEALFMPMKIGGITVKNRIVLCAMGGTNPIGFDGHFEEKTRAYYLERAKANVGLIIPGVIGVKGMTGGWLYESEALFMGPVKSLMDDIHQYGAKFFMQLGAGFGRVQFMIPGADMRADAFKDVMVAPSDGLPNVWDPAIKHRGLTREEIRQIIDAYGKTAALCKRAGIDGVEIHAVHEGYLLDQFSILNTNHRTDEYGGSLENRLRFATEIIKAVKAACGADYPVSVRYSVASKMRGFNAGALPGENYVEFGRSMEESPAAARILEAAGADMLNADNGSYDSWYWAHPPVYMPMACNLPEVTYIKNFVSIPVVCAGKMNDPDIAARAVESGAVDAVGIARALLADPQWCDKVRDGQLADIRPCIGCHNGCFPISHFKGNPCGFGPMGACAINPVTMREEELALRPASVKKKIAVIGGGIGGMEAARLLTMRGHDVTLYEKSGRLGGVFVAAAAPDFKEHDKALIQWYGRQLKKLGVTVSLNTEITAAQLAGLNADEIIVATGSVPKKLPVPGFDGINTIEAVDYLMGKKQAGNTVAIIGGGLTGCEIAYDLALKGKKAVIVEMQDDILKIMGLSAANSEMLREIVRYYGIDVYTSAALSEIRDNGVLVKMETGAQFIPADSVILSVGYTSYVPFDGDALPGGKVHVLGDAAKVGNLMTVINQAYEVAYRL</sequence>
<dbReference type="PANTHER" id="PTHR42917">
    <property type="entry name" value="2,4-DIENOYL-COA REDUCTASE"/>
    <property type="match status" value="1"/>
</dbReference>
<dbReference type="GO" id="GO:0051536">
    <property type="term" value="F:iron-sulfur cluster binding"/>
    <property type="evidence" value="ECO:0007669"/>
    <property type="project" value="UniProtKB-KW"/>
</dbReference>
<evidence type="ECO:0000256" key="6">
    <source>
        <dbReference type="ARBA" id="ARBA00022723"/>
    </source>
</evidence>
<evidence type="ECO:0000313" key="13">
    <source>
        <dbReference type="Proteomes" id="UP000183995"/>
    </source>
</evidence>
<dbReference type="InterPro" id="IPR051793">
    <property type="entry name" value="NADH:flavin_oxidoreductase"/>
</dbReference>
<dbReference type="InterPro" id="IPR001155">
    <property type="entry name" value="OxRdtase_FMN_N"/>
</dbReference>
<evidence type="ECO:0000259" key="10">
    <source>
        <dbReference type="Pfam" id="PF00724"/>
    </source>
</evidence>
<dbReference type="Proteomes" id="UP000183995">
    <property type="component" value="Unassembled WGS sequence"/>
</dbReference>
<feature type="domain" description="NADH:flavin oxidoreductase/NADH oxidase N-terminal" evidence="10">
    <location>
        <begin position="8"/>
        <end position="359"/>
    </location>
</feature>
<keyword evidence="8" id="KW-0408">Iron</keyword>
<dbReference type="EMBL" id="FQXV01000013">
    <property type="protein sequence ID" value="SHI18739.1"/>
    <property type="molecule type" value="Genomic_DNA"/>
</dbReference>
<keyword evidence="9" id="KW-0411">Iron-sulfur</keyword>
<dbReference type="Gene3D" id="3.40.50.720">
    <property type="entry name" value="NAD(P)-binding Rossmann-like Domain"/>
    <property type="match status" value="1"/>
</dbReference>
<gene>
    <name evidence="12" type="ORF">SAMN02745823_03156</name>
</gene>
<dbReference type="STRING" id="1123282.SAMN02745823_03156"/>
<evidence type="ECO:0000256" key="2">
    <source>
        <dbReference type="ARBA" id="ARBA00001966"/>
    </source>
</evidence>
<evidence type="ECO:0000256" key="1">
    <source>
        <dbReference type="ARBA" id="ARBA00001917"/>
    </source>
</evidence>
<dbReference type="AlphaFoldDB" id="A0A1M5Z3G8"/>
<dbReference type="GO" id="GO:0046872">
    <property type="term" value="F:metal ion binding"/>
    <property type="evidence" value="ECO:0007669"/>
    <property type="project" value="UniProtKB-KW"/>
</dbReference>
<protein>
    <submittedName>
        <fullName evidence="12">2-enoate reductase</fullName>
    </submittedName>
</protein>
<keyword evidence="4" id="KW-0285">Flavoprotein</keyword>
<evidence type="ECO:0000256" key="8">
    <source>
        <dbReference type="ARBA" id="ARBA00023004"/>
    </source>
</evidence>
<dbReference type="Pfam" id="PF00724">
    <property type="entry name" value="Oxidored_FMN"/>
    <property type="match status" value="1"/>
</dbReference>
<proteinExistence type="inferred from homology"/>
<evidence type="ECO:0000259" key="11">
    <source>
        <dbReference type="Pfam" id="PF07992"/>
    </source>
</evidence>
<feature type="domain" description="FAD/NAD(P)-binding" evidence="11">
    <location>
        <begin position="415"/>
        <end position="634"/>
    </location>
</feature>
<comment type="cofactor">
    <cofactor evidence="2">
        <name>[4Fe-4S] cluster</name>
        <dbReference type="ChEBI" id="CHEBI:49883"/>
    </cofactor>
</comment>
<dbReference type="Gene3D" id="3.50.50.60">
    <property type="entry name" value="FAD/NAD(P)-binding domain"/>
    <property type="match status" value="1"/>
</dbReference>
<dbReference type="SUPFAM" id="SSF51395">
    <property type="entry name" value="FMN-linked oxidoreductases"/>
    <property type="match status" value="1"/>
</dbReference>
<comment type="cofactor">
    <cofactor evidence="1">
        <name>FMN</name>
        <dbReference type="ChEBI" id="CHEBI:58210"/>
    </cofactor>
</comment>
<dbReference type="GO" id="GO:0010181">
    <property type="term" value="F:FMN binding"/>
    <property type="evidence" value="ECO:0007669"/>
    <property type="project" value="InterPro"/>
</dbReference>
<evidence type="ECO:0000256" key="7">
    <source>
        <dbReference type="ARBA" id="ARBA00023002"/>
    </source>
</evidence>
<keyword evidence="5" id="KW-0288">FMN</keyword>
<keyword evidence="7" id="KW-0560">Oxidoreductase</keyword>
<dbReference type="InterPro" id="IPR023753">
    <property type="entry name" value="FAD/NAD-binding_dom"/>
</dbReference>
<evidence type="ECO:0000256" key="9">
    <source>
        <dbReference type="ARBA" id="ARBA00023014"/>
    </source>
</evidence>
<dbReference type="PRINTS" id="PR00411">
    <property type="entry name" value="PNDRDTASEI"/>
</dbReference>
<evidence type="ECO:0000256" key="5">
    <source>
        <dbReference type="ARBA" id="ARBA00022643"/>
    </source>
</evidence>
<organism evidence="12 13">
    <name type="scientific">Sporobacter termitidis DSM 10068</name>
    <dbReference type="NCBI Taxonomy" id="1123282"/>
    <lineage>
        <taxon>Bacteria</taxon>
        <taxon>Bacillati</taxon>
        <taxon>Bacillota</taxon>
        <taxon>Clostridia</taxon>
        <taxon>Eubacteriales</taxon>
        <taxon>Oscillospiraceae</taxon>
        <taxon>Sporobacter</taxon>
    </lineage>
</organism>
<dbReference type="PANTHER" id="PTHR42917:SF2">
    <property type="entry name" value="2,4-DIENOYL-COA REDUCTASE [(2E)-ENOYL-COA-PRODUCING]"/>
    <property type="match status" value="1"/>
</dbReference>
<keyword evidence="6" id="KW-0479">Metal-binding</keyword>
<accession>A0A1M5Z3G8</accession>
<evidence type="ECO:0000256" key="4">
    <source>
        <dbReference type="ARBA" id="ARBA00022630"/>
    </source>
</evidence>
<dbReference type="SUPFAM" id="SSF51905">
    <property type="entry name" value="FAD/NAD(P)-binding domain"/>
    <property type="match status" value="1"/>
</dbReference>
<dbReference type="RefSeq" id="WP_073080992.1">
    <property type="nucleotide sequence ID" value="NZ_FQXV01000013.1"/>
</dbReference>
<dbReference type="InterPro" id="IPR013785">
    <property type="entry name" value="Aldolase_TIM"/>
</dbReference>
<comment type="similarity">
    <text evidence="3">In the N-terminal section; belongs to the NADH:flavin oxidoreductase/NADH oxidase family.</text>
</comment>
<reference evidence="12 13" key="1">
    <citation type="submission" date="2016-11" db="EMBL/GenBank/DDBJ databases">
        <authorList>
            <person name="Jaros S."/>
            <person name="Januszkiewicz K."/>
            <person name="Wedrychowicz H."/>
        </authorList>
    </citation>
    <scope>NUCLEOTIDE SEQUENCE [LARGE SCALE GENOMIC DNA]</scope>
    <source>
        <strain evidence="12 13">DSM 10068</strain>
    </source>
</reference>
<dbReference type="Gene3D" id="3.20.20.70">
    <property type="entry name" value="Aldolase class I"/>
    <property type="match status" value="1"/>
</dbReference>
<dbReference type="InterPro" id="IPR036188">
    <property type="entry name" value="FAD/NAD-bd_sf"/>
</dbReference>
<name>A0A1M5Z3G8_9FIRM</name>
<dbReference type="OrthoDB" id="9772736at2"/>
<evidence type="ECO:0000256" key="3">
    <source>
        <dbReference type="ARBA" id="ARBA00011048"/>
    </source>
</evidence>
<evidence type="ECO:0000313" key="12">
    <source>
        <dbReference type="EMBL" id="SHI18739.1"/>
    </source>
</evidence>
<dbReference type="Pfam" id="PF07992">
    <property type="entry name" value="Pyr_redox_2"/>
    <property type="match status" value="1"/>
</dbReference>